<dbReference type="AlphaFoldDB" id="A0A068SE21"/>
<dbReference type="Pfam" id="PF13096">
    <property type="entry name" value="CENP-P"/>
    <property type="match status" value="1"/>
</dbReference>
<comment type="caution">
    <text evidence="2">The sequence shown here is derived from an EMBL/GenBank/DDBJ whole genome shotgun (WGS) entry which is preliminary data.</text>
</comment>
<dbReference type="VEuPathDB" id="FungiDB:LCOR_11289.1"/>
<proteinExistence type="predicted"/>
<dbReference type="EMBL" id="CBTN010000095">
    <property type="protein sequence ID" value="CDH60504.1"/>
    <property type="molecule type" value="Genomic_DNA"/>
</dbReference>
<dbReference type="STRING" id="1263082.A0A068SE21"/>
<dbReference type="GO" id="GO:0034080">
    <property type="term" value="P:CENP-A containing chromatin assembly"/>
    <property type="evidence" value="ECO:0007669"/>
    <property type="project" value="InterPro"/>
</dbReference>
<dbReference type="PANTHER" id="PTHR28577:SF1">
    <property type="entry name" value="CENTROMERE PROTEIN P"/>
    <property type="match status" value="1"/>
</dbReference>
<dbReference type="PANTHER" id="PTHR28577">
    <property type="entry name" value="CENTROMERE PROTEIN P"/>
    <property type="match status" value="1"/>
</dbReference>
<feature type="compositionally biased region" description="Basic and acidic residues" evidence="1">
    <location>
        <begin position="34"/>
        <end position="46"/>
    </location>
</feature>
<protein>
    <submittedName>
        <fullName evidence="2">Uncharacterized protein</fullName>
    </submittedName>
</protein>
<feature type="compositionally biased region" description="Acidic residues" evidence="1">
    <location>
        <begin position="1"/>
        <end position="10"/>
    </location>
</feature>
<keyword evidence="3" id="KW-1185">Reference proteome</keyword>
<evidence type="ECO:0000313" key="3">
    <source>
        <dbReference type="Proteomes" id="UP000027586"/>
    </source>
</evidence>
<name>A0A068SE21_9FUNG</name>
<dbReference type="InterPro" id="IPR027801">
    <property type="entry name" value="CENP-P"/>
</dbReference>
<evidence type="ECO:0000256" key="1">
    <source>
        <dbReference type="SAM" id="MobiDB-lite"/>
    </source>
</evidence>
<reference evidence="2" key="1">
    <citation type="submission" date="2013-08" db="EMBL/GenBank/DDBJ databases">
        <title>Gene expansion shapes genome architecture in the human pathogen Lichtheimia corymbifera: an evolutionary genomics analysis in the ancient terrestrial Mucorales (Mucoromycotina).</title>
        <authorList>
            <person name="Schwartze V.U."/>
            <person name="Winter S."/>
            <person name="Shelest E."/>
            <person name="Marcet-Houben M."/>
            <person name="Horn F."/>
            <person name="Wehner S."/>
            <person name="Hoffmann K."/>
            <person name="Riege K."/>
            <person name="Sammeth M."/>
            <person name="Nowrousian M."/>
            <person name="Valiante V."/>
            <person name="Linde J."/>
            <person name="Jacobsen I.D."/>
            <person name="Marz M."/>
            <person name="Brakhage A.A."/>
            <person name="Gabaldon T."/>
            <person name="Bocker S."/>
            <person name="Voigt K."/>
        </authorList>
    </citation>
    <scope>NUCLEOTIDE SEQUENCE [LARGE SCALE GENOMIC DNA]</scope>
    <source>
        <strain evidence="2">FSU 9682</strain>
    </source>
</reference>
<dbReference type="GO" id="GO:0005634">
    <property type="term" value="C:nucleus"/>
    <property type="evidence" value="ECO:0007669"/>
    <property type="project" value="TreeGrafter"/>
</dbReference>
<dbReference type="GO" id="GO:0000775">
    <property type="term" value="C:chromosome, centromeric region"/>
    <property type="evidence" value="ECO:0007669"/>
    <property type="project" value="InterPro"/>
</dbReference>
<dbReference type="Proteomes" id="UP000027586">
    <property type="component" value="Unassembled WGS sequence"/>
</dbReference>
<organism evidence="2 3">
    <name type="scientific">Lichtheimia corymbifera JMRC:FSU:9682</name>
    <dbReference type="NCBI Taxonomy" id="1263082"/>
    <lineage>
        <taxon>Eukaryota</taxon>
        <taxon>Fungi</taxon>
        <taxon>Fungi incertae sedis</taxon>
        <taxon>Mucoromycota</taxon>
        <taxon>Mucoromycotina</taxon>
        <taxon>Mucoromycetes</taxon>
        <taxon>Mucorales</taxon>
        <taxon>Lichtheimiaceae</taxon>
        <taxon>Lichtheimia</taxon>
    </lineage>
</organism>
<gene>
    <name evidence="2" type="ORF">LCOR_11289.1</name>
</gene>
<accession>A0A068SE21</accession>
<feature type="compositionally biased region" description="Low complexity" evidence="1">
    <location>
        <begin position="17"/>
        <end position="31"/>
    </location>
</feature>
<feature type="region of interest" description="Disordered" evidence="1">
    <location>
        <begin position="1"/>
        <end position="62"/>
    </location>
</feature>
<evidence type="ECO:0000313" key="2">
    <source>
        <dbReference type="EMBL" id="CDH60504.1"/>
    </source>
</evidence>
<sequence>MDENNSEDFSFDARTTSQQFQQRLLAAQQSSTERQIKESIESRNADPQENNQVPLEEQRRTLSQQVKELEKEVAKLRYDLKIQRQRREKEASVVKMTPEQRAQLLDEQEEQVDDSMDLDVIFDYLIRIASAPLPSNAADISASDFIQSHAELRERAMQDPEVRSQIDFAHIEFTKTSNKIEYSDGSAGTVRHCELCGSAYSQQFTVTFTIREDQLCIENLKIEVDVETQFELCTLLTRIEEECNLLGFFRLLVHYGRLVDDRRKLFQHLHELYSSAISVEDIGSNTLKFYSAQDHEVRLIWDINTLSMDVSINICEQVIPNIRMEAYTTGSPEREELYTRIPGNFARLVSMKGTVAAARIMLDAVFGLK</sequence>
<dbReference type="OrthoDB" id="5976950at2759"/>